<keyword evidence="2" id="KW-1185">Reference proteome</keyword>
<sequence length="103" mass="12114">MKNLESFKQQFDFEINNNLLVKPFMWVNPSTLAFLELHSLSNKISLGFDDGQPYYEFTDEITLEEAFNLAKDLFEAKECCNMVFDIDELDDNEVGDFESYFEK</sequence>
<proteinExistence type="predicted"/>
<gene>
    <name evidence="1" type="ORF">immuto26A_130</name>
</gene>
<name>A0A7T8ERE2_9CAUD</name>
<dbReference type="Proteomes" id="UP000595566">
    <property type="component" value="Segment"/>
</dbReference>
<reference evidence="1 2" key="1">
    <citation type="submission" date="2020-12" db="EMBL/GenBank/DDBJ databases">
        <title>Dynamics of Baltic Sea phages driven by environmental changes.</title>
        <authorList>
            <person name="Hoetzinger M."/>
            <person name="Nilsson E."/>
            <person name="Holmfeldt K."/>
        </authorList>
    </citation>
    <scope>NUCLEOTIDE SEQUENCE [LARGE SCALE GENOMIC DNA]</scope>
</reference>
<organism evidence="1 2">
    <name type="scientific">Flavobacterium phage vB_FspM_immuto_2-6A</name>
    <dbReference type="NCBI Taxonomy" id="2801477"/>
    <lineage>
        <taxon>Viruses</taxon>
        <taxon>Duplodnaviria</taxon>
        <taxon>Heunggongvirae</taxon>
        <taxon>Uroviricota</taxon>
        <taxon>Caudoviricetes</taxon>
        <taxon>Immutovirus</taxon>
        <taxon>Immutovirus immuto</taxon>
    </lineage>
</organism>
<evidence type="ECO:0000313" key="1">
    <source>
        <dbReference type="EMBL" id="QQO91809.1"/>
    </source>
</evidence>
<protein>
    <submittedName>
        <fullName evidence="1">Uncharacterized protein</fullName>
    </submittedName>
</protein>
<accession>A0A7T8ERE2</accession>
<evidence type="ECO:0000313" key="2">
    <source>
        <dbReference type="Proteomes" id="UP000595566"/>
    </source>
</evidence>
<dbReference type="EMBL" id="MW353175">
    <property type="protein sequence ID" value="QQO91809.1"/>
    <property type="molecule type" value="Genomic_DNA"/>
</dbReference>